<protein>
    <submittedName>
        <fullName evidence="2">Uncharacterized protein</fullName>
    </submittedName>
</protein>
<evidence type="ECO:0000313" key="2">
    <source>
        <dbReference type="EMBL" id="SUS06240.1"/>
    </source>
</evidence>
<organism evidence="2">
    <name type="scientific">metagenome</name>
    <dbReference type="NCBI Taxonomy" id="256318"/>
    <lineage>
        <taxon>unclassified sequences</taxon>
        <taxon>metagenomes</taxon>
    </lineage>
</organism>
<feature type="region of interest" description="Disordered" evidence="1">
    <location>
        <begin position="1"/>
        <end position="60"/>
    </location>
</feature>
<dbReference type="EMBL" id="UIDG01000177">
    <property type="protein sequence ID" value="SUS06240.1"/>
    <property type="molecule type" value="Genomic_DNA"/>
</dbReference>
<sequence>MSALSFDPWGAIKSGSAIPSPPNASKLPNSKPTSGATGRSGVVHAGYQSEQRTGPAPDGAAELGDLDGLGGYAISRAVVLGAPSNDDELRSLKSSVDRSNWTAVDWREVYEERLAVATIDGEQAEPEARRIAWECCVVRWLDLHPIISAADRCAGCGKADRPGNIVPFGTEPPGHSWLHPRCWADWHAGRRAEAVEALARFGIAKGDRT</sequence>
<dbReference type="AlphaFoldDB" id="A0A380TCQ9"/>
<reference evidence="2" key="1">
    <citation type="submission" date="2018-07" db="EMBL/GenBank/DDBJ databases">
        <authorList>
            <person name="Quirk P.G."/>
            <person name="Krulwich T.A."/>
        </authorList>
    </citation>
    <scope>NUCLEOTIDE SEQUENCE</scope>
</reference>
<feature type="compositionally biased region" description="Polar residues" evidence="1">
    <location>
        <begin position="26"/>
        <end position="37"/>
    </location>
</feature>
<proteinExistence type="predicted"/>
<accession>A0A380TCQ9</accession>
<gene>
    <name evidence="2" type="ORF">DF3PB_2580004</name>
</gene>
<name>A0A380TCQ9_9ZZZZ</name>
<evidence type="ECO:0000256" key="1">
    <source>
        <dbReference type="SAM" id="MobiDB-lite"/>
    </source>
</evidence>